<evidence type="ECO:0000313" key="2">
    <source>
        <dbReference type="Proteomes" id="UP000821845"/>
    </source>
</evidence>
<keyword evidence="2" id="KW-1185">Reference proteome</keyword>
<evidence type="ECO:0000313" key="1">
    <source>
        <dbReference type="EMBL" id="KAH6937295.1"/>
    </source>
</evidence>
<gene>
    <name evidence="1" type="ORF">HPB50_026490</name>
</gene>
<proteinExistence type="predicted"/>
<name>A0ACB7SRQ0_HYAAI</name>
<organism evidence="1 2">
    <name type="scientific">Hyalomma asiaticum</name>
    <name type="common">Tick</name>
    <dbReference type="NCBI Taxonomy" id="266040"/>
    <lineage>
        <taxon>Eukaryota</taxon>
        <taxon>Metazoa</taxon>
        <taxon>Ecdysozoa</taxon>
        <taxon>Arthropoda</taxon>
        <taxon>Chelicerata</taxon>
        <taxon>Arachnida</taxon>
        <taxon>Acari</taxon>
        <taxon>Parasitiformes</taxon>
        <taxon>Ixodida</taxon>
        <taxon>Ixodoidea</taxon>
        <taxon>Ixodidae</taxon>
        <taxon>Hyalomminae</taxon>
        <taxon>Hyalomma</taxon>
    </lineage>
</organism>
<comment type="caution">
    <text evidence="1">The sequence shown here is derived from an EMBL/GenBank/DDBJ whole genome shotgun (WGS) entry which is preliminary data.</text>
</comment>
<sequence>MLHQIGVEEAHIVGEERALPCAPLSPSWSEVPIRAALQGGQMSDITRSLSAAGAIERRAGIEADADADSVTGRRCYASAAPSGSHLRQRNAITQMTAALISSRYLLAREDGRRPSRASATVTVARYGYPL</sequence>
<accession>A0ACB7SRQ0</accession>
<reference evidence="1" key="1">
    <citation type="submission" date="2020-05" db="EMBL/GenBank/DDBJ databases">
        <title>Large-scale comparative analyses of tick genomes elucidate their genetic diversity and vector capacities.</title>
        <authorList>
            <person name="Jia N."/>
            <person name="Wang J."/>
            <person name="Shi W."/>
            <person name="Du L."/>
            <person name="Sun Y."/>
            <person name="Zhan W."/>
            <person name="Jiang J."/>
            <person name="Wang Q."/>
            <person name="Zhang B."/>
            <person name="Ji P."/>
            <person name="Sakyi L.B."/>
            <person name="Cui X."/>
            <person name="Yuan T."/>
            <person name="Jiang B."/>
            <person name="Yang W."/>
            <person name="Lam T.T.-Y."/>
            <person name="Chang Q."/>
            <person name="Ding S."/>
            <person name="Wang X."/>
            <person name="Zhu J."/>
            <person name="Ruan X."/>
            <person name="Zhao L."/>
            <person name="Wei J."/>
            <person name="Que T."/>
            <person name="Du C."/>
            <person name="Cheng J."/>
            <person name="Dai P."/>
            <person name="Han X."/>
            <person name="Huang E."/>
            <person name="Gao Y."/>
            <person name="Liu J."/>
            <person name="Shao H."/>
            <person name="Ye R."/>
            <person name="Li L."/>
            <person name="Wei W."/>
            <person name="Wang X."/>
            <person name="Wang C."/>
            <person name="Yang T."/>
            <person name="Huo Q."/>
            <person name="Li W."/>
            <person name="Guo W."/>
            <person name="Chen H."/>
            <person name="Zhou L."/>
            <person name="Ni X."/>
            <person name="Tian J."/>
            <person name="Zhou Y."/>
            <person name="Sheng Y."/>
            <person name="Liu T."/>
            <person name="Pan Y."/>
            <person name="Xia L."/>
            <person name="Li J."/>
            <person name="Zhao F."/>
            <person name="Cao W."/>
        </authorList>
    </citation>
    <scope>NUCLEOTIDE SEQUENCE</scope>
    <source>
        <strain evidence="1">Hyas-2018</strain>
    </source>
</reference>
<dbReference type="Proteomes" id="UP000821845">
    <property type="component" value="Chromosome 3"/>
</dbReference>
<protein>
    <submittedName>
        <fullName evidence="1">Uncharacterized protein</fullName>
    </submittedName>
</protein>
<dbReference type="EMBL" id="CM023483">
    <property type="protein sequence ID" value="KAH6937295.1"/>
    <property type="molecule type" value="Genomic_DNA"/>
</dbReference>